<dbReference type="Proteomes" id="UP000198741">
    <property type="component" value="Chromosome I"/>
</dbReference>
<dbReference type="EMBL" id="LT629710">
    <property type="protein sequence ID" value="SDP36295.1"/>
    <property type="molecule type" value="Genomic_DNA"/>
</dbReference>
<sequence length="155" mass="17339">MSTDTKDNRPTPAAVLELLTGIAPEPWDPYVCLERLVELRGRPIVMAQAALPQDLVSTALRTETTDYVFIPPMDLGRDRSMIVTHGLAHLLLEHQMPDLDEWSLTARDRADGPYCGYSEEDEREAEDLAVAFVDTLTMPATYENGQQGWGLEPRP</sequence>
<protein>
    <recommendedName>
        <fullName evidence="3">IrrE N-terminal-like domain-containing protein</fullName>
    </recommendedName>
</protein>
<keyword evidence="2" id="KW-1185">Reference proteome</keyword>
<evidence type="ECO:0000313" key="2">
    <source>
        <dbReference type="Proteomes" id="UP000198741"/>
    </source>
</evidence>
<dbReference type="AlphaFoldDB" id="A0A1H0S3U6"/>
<accession>A0A1H0S3U6</accession>
<reference evidence="1 2" key="1">
    <citation type="submission" date="2016-10" db="EMBL/GenBank/DDBJ databases">
        <authorList>
            <person name="de Groot N.N."/>
        </authorList>
    </citation>
    <scope>NUCLEOTIDE SEQUENCE [LARGE SCALE GENOMIC DNA]</scope>
    <source>
        <strain evidence="2">P4-7,KCTC 19426,CECT 7604</strain>
    </source>
</reference>
<proteinExistence type="predicted"/>
<dbReference type="OrthoDB" id="4144896at2"/>
<gene>
    <name evidence="1" type="ORF">SAMN04515671_3889</name>
</gene>
<dbReference type="STRING" id="1090615.SAMN04515671_3889"/>
<name>A0A1H0S3U6_9ACTN</name>
<organism evidence="1 2">
    <name type="scientific">Nakamurella panacisegetis</name>
    <dbReference type="NCBI Taxonomy" id="1090615"/>
    <lineage>
        <taxon>Bacteria</taxon>
        <taxon>Bacillati</taxon>
        <taxon>Actinomycetota</taxon>
        <taxon>Actinomycetes</taxon>
        <taxon>Nakamurellales</taxon>
        <taxon>Nakamurellaceae</taxon>
        <taxon>Nakamurella</taxon>
    </lineage>
</organism>
<dbReference type="RefSeq" id="WP_157695543.1">
    <property type="nucleotide sequence ID" value="NZ_LT629710.1"/>
</dbReference>
<evidence type="ECO:0000313" key="1">
    <source>
        <dbReference type="EMBL" id="SDP36295.1"/>
    </source>
</evidence>
<evidence type="ECO:0008006" key="3">
    <source>
        <dbReference type="Google" id="ProtNLM"/>
    </source>
</evidence>